<dbReference type="PANTHER" id="PTHR35871">
    <property type="entry name" value="EXPRESSED PROTEIN"/>
    <property type="match status" value="1"/>
</dbReference>
<dbReference type="AlphaFoldDB" id="A0A3N4K1L0"/>
<gene>
    <name evidence="1" type="ORF">L873DRAFT_1732005</name>
</gene>
<name>A0A3N4K1L0_9PEZI</name>
<dbReference type="EMBL" id="ML120364">
    <property type="protein sequence ID" value="RPB03092.1"/>
    <property type="molecule type" value="Genomic_DNA"/>
</dbReference>
<reference evidence="1 2" key="1">
    <citation type="journal article" date="2018" name="Nat. Ecol. Evol.">
        <title>Pezizomycetes genomes reveal the molecular basis of ectomycorrhizal truffle lifestyle.</title>
        <authorList>
            <person name="Murat C."/>
            <person name="Payen T."/>
            <person name="Noel B."/>
            <person name="Kuo A."/>
            <person name="Morin E."/>
            <person name="Chen J."/>
            <person name="Kohler A."/>
            <person name="Krizsan K."/>
            <person name="Balestrini R."/>
            <person name="Da Silva C."/>
            <person name="Montanini B."/>
            <person name="Hainaut M."/>
            <person name="Levati E."/>
            <person name="Barry K.W."/>
            <person name="Belfiori B."/>
            <person name="Cichocki N."/>
            <person name="Clum A."/>
            <person name="Dockter R.B."/>
            <person name="Fauchery L."/>
            <person name="Guy J."/>
            <person name="Iotti M."/>
            <person name="Le Tacon F."/>
            <person name="Lindquist E.A."/>
            <person name="Lipzen A."/>
            <person name="Malagnac F."/>
            <person name="Mello A."/>
            <person name="Molinier V."/>
            <person name="Miyauchi S."/>
            <person name="Poulain J."/>
            <person name="Riccioni C."/>
            <person name="Rubini A."/>
            <person name="Sitrit Y."/>
            <person name="Splivallo R."/>
            <person name="Traeger S."/>
            <person name="Wang M."/>
            <person name="Zifcakova L."/>
            <person name="Wipf D."/>
            <person name="Zambonelli A."/>
            <person name="Paolocci F."/>
            <person name="Nowrousian M."/>
            <person name="Ottonello S."/>
            <person name="Baldrian P."/>
            <person name="Spatafora J.W."/>
            <person name="Henrissat B."/>
            <person name="Nagy L.G."/>
            <person name="Aury J.M."/>
            <person name="Wincker P."/>
            <person name="Grigoriev I.V."/>
            <person name="Bonfante P."/>
            <person name="Martin F.M."/>
        </authorList>
    </citation>
    <scope>NUCLEOTIDE SEQUENCE [LARGE SCALE GENOMIC DNA]</scope>
    <source>
        <strain evidence="1 2">120613-1</strain>
    </source>
</reference>
<dbReference type="Proteomes" id="UP000276215">
    <property type="component" value="Unassembled WGS sequence"/>
</dbReference>
<organism evidence="1 2">
    <name type="scientific">Choiromyces venosus 120613-1</name>
    <dbReference type="NCBI Taxonomy" id="1336337"/>
    <lineage>
        <taxon>Eukaryota</taxon>
        <taxon>Fungi</taxon>
        <taxon>Dikarya</taxon>
        <taxon>Ascomycota</taxon>
        <taxon>Pezizomycotina</taxon>
        <taxon>Pezizomycetes</taxon>
        <taxon>Pezizales</taxon>
        <taxon>Tuberaceae</taxon>
        <taxon>Choiromyces</taxon>
    </lineage>
</organism>
<dbReference type="GO" id="GO:0003676">
    <property type="term" value="F:nucleic acid binding"/>
    <property type="evidence" value="ECO:0007669"/>
    <property type="project" value="InterPro"/>
</dbReference>
<protein>
    <submittedName>
        <fullName evidence="1">Uncharacterized protein</fullName>
    </submittedName>
</protein>
<dbReference type="STRING" id="1336337.A0A3N4K1L0"/>
<evidence type="ECO:0000313" key="2">
    <source>
        <dbReference type="Proteomes" id="UP000276215"/>
    </source>
</evidence>
<evidence type="ECO:0000313" key="1">
    <source>
        <dbReference type="EMBL" id="RPB03092.1"/>
    </source>
</evidence>
<keyword evidence="2" id="KW-1185">Reference proteome</keyword>
<dbReference type="Gene3D" id="3.30.420.10">
    <property type="entry name" value="Ribonuclease H-like superfamily/Ribonuclease H"/>
    <property type="match status" value="1"/>
</dbReference>
<dbReference type="PANTHER" id="PTHR35871:SF1">
    <property type="entry name" value="CXC1-LIKE CYSTEINE CLUSTER ASSOCIATED WITH KDZ TRANSPOSASES DOMAIN-CONTAINING PROTEIN"/>
    <property type="match status" value="1"/>
</dbReference>
<dbReference type="InterPro" id="IPR036397">
    <property type="entry name" value="RNaseH_sf"/>
</dbReference>
<dbReference type="OrthoDB" id="3047997at2759"/>
<sequence length="463" mass="52723">MLHRLIDDEGTKLALREYLASAGERITGQSVAYAISSYWQTGILPFEEQPEQDVQDTLSSRTAVKWLQKMGYKLQDVRKGVYKDGHERANVVEYRQEHFLPALKALENRMVRWELIDTNEGEELRMVLPTNLPLGVKPIVLVVHDASTFNANDGQSKIWIKDDHIPLKKKSRGKGIMVSDFLTPGGQLRVLEGEHLNPDPEYGTQDGGPKRLDPHLASCSIEYGGDTWWDGDQLVDQVIKLAIPIFEVAFPGCQALFLFDNATSHSAITKDALRASAMNLRLGGGQAQLRPGINSLTREIQPMVMPDGSLKGLQIVLQERGLWRPRLRVQCRRPDGKKNKACLNGGTCCARALIASEPDFKAQRSRLEEEVELKEHLVCFFPKYHCELNFIQYYWGAAKRYARRRCGYNIRALCKMVPECLNSVKPTLIWKFWAHTERMMRAYREGIAYGTPDFKEKVTKTYR</sequence>
<feature type="non-terminal residue" evidence="1">
    <location>
        <position position="463"/>
    </location>
</feature>
<proteinExistence type="predicted"/>
<accession>A0A3N4K1L0</accession>